<dbReference type="Proteomes" id="UP000053958">
    <property type="component" value="Unassembled WGS sequence"/>
</dbReference>
<keyword evidence="3" id="KW-0808">Transferase</keyword>
<sequence>MSTPEDLYRELAELLSKRKDDEVLEIEILSPGLDPLLQDGRFVGITKKALVQAYIAARRIFFEKLARMDDHDFLAAIRGYHRNDDGDIVPDDDSIVTEIILLFDCEHLTACNWRKRWLNALIKRSAVRSESTKNFSSYPDDDHRLLLKLLERERSLMTTYLCSPLHRHTKSPTLWQHRLWVMTQLMKFKFRQPCRDSTVDEKRIEEASMSAEDVQSLILAELAVVLRAGEQHPKNYYAFSYMRQLHSAASRFFAGVVAEATVRKDEDSVESSLSSQLAECMVDQTLTWCLAHLQDVSGWTFLFYLLETIVPADEKDQDQDLRLQRQRSVVDKVIHFAVNITAWEGESLWTFVDLMVRRFGPEILPSPFSCIWDDEMSVSSSSLIDNKSGGGKGAGRLVNDTILLPDPRWKKLMEKARGLRAAGVHVDSIASGQTGASFDHR</sequence>
<dbReference type="SUPFAM" id="SSF48439">
    <property type="entry name" value="Protein prenylyltransferase"/>
    <property type="match status" value="1"/>
</dbReference>
<dbReference type="PANTHER" id="PTHR11129:SF3">
    <property type="entry name" value="PROTEIN PRENYLTRANSFERASE ALPHA SUBUNIT REPEAT-CONTAINING PROTEIN 1"/>
    <property type="match status" value="1"/>
</dbReference>
<evidence type="ECO:0000313" key="5">
    <source>
        <dbReference type="EMBL" id="KKA25623.1"/>
    </source>
</evidence>
<comment type="similarity">
    <text evidence="1">Belongs to the protein prenyltransferase subunit alpha family.</text>
</comment>
<evidence type="ECO:0000313" key="6">
    <source>
        <dbReference type="Proteomes" id="UP000053958"/>
    </source>
</evidence>
<keyword evidence="6" id="KW-1185">Reference proteome</keyword>
<dbReference type="RefSeq" id="XP_013332235.1">
    <property type="nucleotide sequence ID" value="XM_013476781.1"/>
</dbReference>
<keyword evidence="4" id="KW-0677">Repeat</keyword>
<dbReference type="Pfam" id="PF01239">
    <property type="entry name" value="PPTA"/>
    <property type="match status" value="1"/>
</dbReference>
<evidence type="ECO:0000256" key="2">
    <source>
        <dbReference type="ARBA" id="ARBA00022602"/>
    </source>
</evidence>
<name>A0A0F4Z6Z2_RASE3</name>
<keyword evidence="2" id="KW-0637">Prenyltransferase</keyword>
<dbReference type="AlphaFoldDB" id="A0A0F4Z6Z2"/>
<evidence type="ECO:0000256" key="1">
    <source>
        <dbReference type="ARBA" id="ARBA00006734"/>
    </source>
</evidence>
<organism evidence="5 6">
    <name type="scientific">Rasamsonia emersonii (strain ATCC 16479 / CBS 393.64 / IMI 116815)</name>
    <dbReference type="NCBI Taxonomy" id="1408163"/>
    <lineage>
        <taxon>Eukaryota</taxon>
        <taxon>Fungi</taxon>
        <taxon>Dikarya</taxon>
        <taxon>Ascomycota</taxon>
        <taxon>Pezizomycotina</taxon>
        <taxon>Eurotiomycetes</taxon>
        <taxon>Eurotiomycetidae</taxon>
        <taxon>Eurotiales</taxon>
        <taxon>Trichocomaceae</taxon>
        <taxon>Rasamsonia</taxon>
    </lineage>
</organism>
<proteinExistence type="inferred from homology"/>
<dbReference type="OrthoDB" id="5358702at2759"/>
<reference evidence="5 6" key="1">
    <citation type="submission" date="2015-04" db="EMBL/GenBank/DDBJ databases">
        <authorList>
            <person name="Heijne W.H."/>
            <person name="Fedorova N.D."/>
            <person name="Nierman W.C."/>
            <person name="Vollebregt A.W."/>
            <person name="Zhao Z."/>
            <person name="Wu L."/>
            <person name="Kumar M."/>
            <person name="Stam H."/>
            <person name="van den Berg M.A."/>
            <person name="Pel H.J."/>
        </authorList>
    </citation>
    <scope>NUCLEOTIDE SEQUENCE [LARGE SCALE GENOMIC DNA]</scope>
    <source>
        <strain evidence="5 6">CBS 393.64</strain>
    </source>
</reference>
<dbReference type="GO" id="GO:0005737">
    <property type="term" value="C:cytoplasm"/>
    <property type="evidence" value="ECO:0007669"/>
    <property type="project" value="TreeGrafter"/>
</dbReference>
<dbReference type="InterPro" id="IPR002088">
    <property type="entry name" value="Prenyl_trans_a"/>
</dbReference>
<evidence type="ECO:0000256" key="4">
    <source>
        <dbReference type="ARBA" id="ARBA00022737"/>
    </source>
</evidence>
<dbReference type="GeneID" id="25312407"/>
<gene>
    <name evidence="5" type="ORF">T310_0352</name>
</gene>
<evidence type="ECO:0000256" key="3">
    <source>
        <dbReference type="ARBA" id="ARBA00022679"/>
    </source>
</evidence>
<comment type="caution">
    <text evidence="5">The sequence shown here is derived from an EMBL/GenBank/DDBJ whole genome shotgun (WGS) entry which is preliminary data.</text>
</comment>
<protein>
    <submittedName>
        <fullName evidence="5">Uncharacterized protein</fullName>
    </submittedName>
</protein>
<dbReference type="GO" id="GO:0008318">
    <property type="term" value="F:protein prenyltransferase activity"/>
    <property type="evidence" value="ECO:0007669"/>
    <property type="project" value="InterPro"/>
</dbReference>
<dbReference type="EMBL" id="LASV01000016">
    <property type="protein sequence ID" value="KKA25623.1"/>
    <property type="molecule type" value="Genomic_DNA"/>
</dbReference>
<dbReference type="PANTHER" id="PTHR11129">
    <property type="entry name" value="PROTEIN FARNESYLTRANSFERASE ALPHA SUBUNIT/RAB GERANYLGERANYL TRANSFERASE ALPHA SUBUNIT"/>
    <property type="match status" value="1"/>
</dbReference>
<dbReference type="Gene3D" id="1.25.40.120">
    <property type="entry name" value="Protein prenylyltransferase"/>
    <property type="match status" value="1"/>
</dbReference>
<accession>A0A0F4Z6Z2</accession>